<dbReference type="VEuPathDB" id="TriTrypDB:TcCLB.507195.60"/>
<keyword evidence="2" id="KW-0732">Signal</keyword>
<feature type="compositionally biased region" description="Basic and acidic residues" evidence="1">
    <location>
        <begin position="205"/>
        <end position="220"/>
    </location>
</feature>
<dbReference type="AlphaFoldDB" id="A0A2V2WMC4"/>
<feature type="region of interest" description="Disordered" evidence="1">
    <location>
        <begin position="109"/>
        <end position="315"/>
    </location>
</feature>
<dbReference type="VEuPathDB" id="TriTrypDB:TCSYLVIO_007705"/>
<dbReference type="EMBL" id="PRFC01000076">
    <property type="protein sequence ID" value="PWV09721.1"/>
    <property type="molecule type" value="Genomic_DNA"/>
</dbReference>
<name>A0A2V2WMC4_TRYCR</name>
<feature type="compositionally biased region" description="Basic and acidic residues" evidence="1">
    <location>
        <begin position="272"/>
        <end position="288"/>
    </location>
</feature>
<sequence length="339" mass="35241">MAMMMAGRVLLVCALCVLWCGAAMVMAEANVDKGTEMRKDEKLDSSQLVAGIVGAEQHVTQDSVKEGSENGNKFLSAQTGNGISQDNGVIMVSPASTVRGEEEEEEIEELKSSIESEEKSQLTFPQEGVPPPSEPLATTLNGNPGGTLNTTPAKGQSSSDDGSAQEEGLKLPTRKAPAAAAEATTQAKDENPSFADDPSVQHVEASQHDMESRSASRKEGTIPTTVTKTDGPTEVNAESTPTSPSASKSAITNDADKSHEEGIPKNDQAADGEAKKEEQQDENKEENTNKTANAEAAAITNDTATIGDSDGSTAVSHTTSPFLLLLLLVVACAAAVVAA</sequence>
<evidence type="ECO:0000313" key="4">
    <source>
        <dbReference type="Proteomes" id="UP000246078"/>
    </source>
</evidence>
<gene>
    <name evidence="3" type="ORF">C3747_76g59</name>
</gene>
<evidence type="ECO:0000256" key="2">
    <source>
        <dbReference type="SAM" id="SignalP"/>
    </source>
</evidence>
<dbReference type="VEuPathDB" id="TriTrypDB:BCY84_19270"/>
<dbReference type="VEuPathDB" id="TriTrypDB:TcCLB.511595.30"/>
<feature type="compositionally biased region" description="Low complexity" evidence="1">
    <location>
        <begin position="239"/>
        <end position="250"/>
    </location>
</feature>
<feature type="signal peptide" evidence="2">
    <location>
        <begin position="1"/>
        <end position="27"/>
    </location>
</feature>
<dbReference type="VEuPathDB" id="TriTrypDB:TcCLB.509753.250"/>
<dbReference type="OrthoDB" id="10400981at2759"/>
<feature type="compositionally biased region" description="Polar residues" evidence="1">
    <location>
        <begin position="136"/>
        <end position="162"/>
    </location>
</feature>
<protein>
    <submittedName>
        <fullName evidence="3">Mucin-associated surface protein (MASP)</fullName>
    </submittedName>
</protein>
<evidence type="ECO:0000313" key="3">
    <source>
        <dbReference type="EMBL" id="PWV09721.1"/>
    </source>
</evidence>
<proteinExistence type="predicted"/>
<dbReference type="VEuPathDB" id="TriTrypDB:C4B63_126g22"/>
<dbReference type="Proteomes" id="UP000246078">
    <property type="component" value="Unassembled WGS sequence"/>
</dbReference>
<dbReference type="VEuPathDB" id="TriTrypDB:C3747_76g59"/>
<dbReference type="VEuPathDB" id="TriTrypDB:TCSYLVIO_001235"/>
<feature type="compositionally biased region" description="Low complexity" evidence="1">
    <location>
        <begin position="176"/>
        <end position="186"/>
    </location>
</feature>
<dbReference type="VEuPathDB" id="TriTrypDB:ECC02_012213"/>
<dbReference type="VEuPathDB" id="TriTrypDB:TcCL_NonESM11370"/>
<dbReference type="VEuPathDB" id="TriTrypDB:TcG_11674"/>
<dbReference type="VEuPathDB" id="TriTrypDB:Tc_MARK_10320"/>
<feature type="compositionally biased region" description="Basic and acidic residues" evidence="1">
    <location>
        <begin position="254"/>
        <end position="264"/>
    </location>
</feature>
<accession>A0A2V2WMC4</accession>
<organism evidence="3 4">
    <name type="scientific">Trypanosoma cruzi</name>
    <dbReference type="NCBI Taxonomy" id="5693"/>
    <lineage>
        <taxon>Eukaryota</taxon>
        <taxon>Discoba</taxon>
        <taxon>Euglenozoa</taxon>
        <taxon>Kinetoplastea</taxon>
        <taxon>Metakinetoplastina</taxon>
        <taxon>Trypanosomatida</taxon>
        <taxon>Trypanosomatidae</taxon>
        <taxon>Trypanosoma</taxon>
        <taxon>Schizotrypanum</taxon>
    </lineage>
</organism>
<dbReference type="VEuPathDB" id="TriTrypDB:TCDM_11263"/>
<reference evidence="3 4" key="1">
    <citation type="journal article" date="2018" name="Microb. Genom.">
        <title>Expanding an expanded genome: long-read sequencing of Trypanosoma cruzi.</title>
        <authorList>
            <person name="Berna L."/>
            <person name="Rodriguez M."/>
            <person name="Chiribao M.L."/>
            <person name="Parodi-Talice A."/>
            <person name="Pita S."/>
            <person name="Rijo G."/>
            <person name="Alvarez-Valin F."/>
            <person name="Robello C."/>
        </authorList>
    </citation>
    <scope>NUCLEOTIDE SEQUENCE [LARGE SCALE GENOMIC DNA]</scope>
    <source>
        <strain evidence="3 4">TCC</strain>
    </source>
</reference>
<dbReference type="VEuPathDB" id="TriTrypDB:TcBrA4_0171430"/>
<feature type="compositionally biased region" description="Basic and acidic residues" evidence="1">
    <location>
        <begin position="109"/>
        <end position="120"/>
    </location>
</feature>
<feature type="compositionally biased region" description="Low complexity" evidence="1">
    <location>
        <begin position="289"/>
        <end position="306"/>
    </location>
</feature>
<evidence type="ECO:0000256" key="1">
    <source>
        <dbReference type="SAM" id="MobiDB-lite"/>
    </source>
</evidence>
<comment type="caution">
    <text evidence="3">The sequence shown here is derived from an EMBL/GenBank/DDBJ whole genome shotgun (WGS) entry which is preliminary data.</text>
</comment>
<feature type="chain" id="PRO_5015875441" evidence="2">
    <location>
        <begin position="28"/>
        <end position="339"/>
    </location>
</feature>